<evidence type="ECO:0000256" key="8">
    <source>
        <dbReference type="ARBA" id="ARBA00022847"/>
    </source>
</evidence>
<comment type="caution">
    <text evidence="15">The sequence shown here is derived from an EMBL/GenBank/DDBJ whole genome shotgun (WGS) entry which is preliminary data.</text>
</comment>
<reference evidence="15" key="1">
    <citation type="submission" date="2020-07" db="EMBL/GenBank/DDBJ databases">
        <title>Multicomponent nature underlies the extraordinary mechanical properties of spider dragline silk.</title>
        <authorList>
            <person name="Kono N."/>
            <person name="Nakamura H."/>
            <person name="Mori M."/>
            <person name="Yoshida Y."/>
            <person name="Ohtoshi R."/>
            <person name="Malay A.D."/>
            <person name="Moran D.A.P."/>
            <person name="Tomita M."/>
            <person name="Numata K."/>
            <person name="Arakawa K."/>
        </authorList>
    </citation>
    <scope>NUCLEOTIDE SEQUENCE</scope>
</reference>
<comment type="subcellular location">
    <subcellularLocation>
        <location evidence="1">Cell membrane</location>
        <topology evidence="1">Multi-pass membrane protein</topology>
    </subcellularLocation>
</comment>
<gene>
    <name evidence="15" type="primary">DAT</name>
    <name evidence="15" type="ORF">TNCT_732281</name>
</gene>
<keyword evidence="4" id="KW-1003">Cell membrane</keyword>
<evidence type="ECO:0000256" key="13">
    <source>
        <dbReference type="ARBA" id="ARBA00023180"/>
    </source>
</evidence>
<dbReference type="GO" id="GO:0032809">
    <property type="term" value="C:neuronal cell body membrane"/>
    <property type="evidence" value="ECO:0007669"/>
    <property type="project" value="TreeGrafter"/>
</dbReference>
<dbReference type="EMBL" id="BMAO01013600">
    <property type="protein sequence ID" value="GFQ89875.1"/>
    <property type="molecule type" value="Genomic_DNA"/>
</dbReference>
<dbReference type="PANTHER" id="PTHR11616">
    <property type="entry name" value="SODIUM/CHLORIDE DEPENDENT TRANSPORTER"/>
    <property type="match status" value="1"/>
</dbReference>
<keyword evidence="9 14" id="KW-1133">Transmembrane helix</keyword>
<keyword evidence="13" id="KW-0325">Glycoprotein</keyword>
<dbReference type="GO" id="GO:0006865">
    <property type="term" value="P:amino acid transport"/>
    <property type="evidence" value="ECO:0007669"/>
    <property type="project" value="TreeGrafter"/>
</dbReference>
<sequence>MIIVYGLISYEPLSYEAYEYPPWANVFGMAMAASSVLCIPVVAIYKLITTPGTYSQRLKILTTPYRDSETIVDGPGPVLL</sequence>
<evidence type="ECO:0000256" key="3">
    <source>
        <dbReference type="ARBA" id="ARBA00022448"/>
    </source>
</evidence>
<dbReference type="GO" id="GO:0051583">
    <property type="term" value="P:dopamine uptake involved in synaptic transmission"/>
    <property type="evidence" value="ECO:0007669"/>
    <property type="project" value="TreeGrafter"/>
</dbReference>
<evidence type="ECO:0000256" key="4">
    <source>
        <dbReference type="ARBA" id="ARBA00022475"/>
    </source>
</evidence>
<dbReference type="GO" id="GO:0046872">
    <property type="term" value="F:metal ion binding"/>
    <property type="evidence" value="ECO:0007669"/>
    <property type="project" value="UniProtKB-KW"/>
</dbReference>
<feature type="transmembrane region" description="Helical" evidence="14">
    <location>
        <begin position="23"/>
        <end position="48"/>
    </location>
</feature>
<keyword evidence="10" id="KW-0915">Sodium</keyword>
<evidence type="ECO:0000256" key="1">
    <source>
        <dbReference type="ARBA" id="ARBA00004651"/>
    </source>
</evidence>
<evidence type="ECO:0000256" key="12">
    <source>
        <dbReference type="ARBA" id="ARBA00023157"/>
    </source>
</evidence>
<dbReference type="AlphaFoldDB" id="A0A8X6FUP7"/>
<dbReference type="GO" id="GO:0005330">
    <property type="term" value="F:dopamine:sodium symporter activity"/>
    <property type="evidence" value="ECO:0007669"/>
    <property type="project" value="TreeGrafter"/>
</dbReference>
<dbReference type="GO" id="GO:0015874">
    <property type="term" value="P:norepinephrine transport"/>
    <property type="evidence" value="ECO:0007669"/>
    <property type="project" value="TreeGrafter"/>
</dbReference>
<keyword evidence="5 14" id="KW-0812">Transmembrane</keyword>
<accession>A0A8X6FUP7</accession>
<dbReference type="Proteomes" id="UP000887116">
    <property type="component" value="Unassembled WGS sequence"/>
</dbReference>
<keyword evidence="7" id="KW-0532">Neurotransmitter transport</keyword>
<dbReference type="SUPFAM" id="SSF161070">
    <property type="entry name" value="SNF-like"/>
    <property type="match status" value="1"/>
</dbReference>
<dbReference type="Pfam" id="PF00209">
    <property type="entry name" value="SNF"/>
    <property type="match status" value="1"/>
</dbReference>
<keyword evidence="12" id="KW-1015">Disulfide bond</keyword>
<dbReference type="GO" id="GO:0030424">
    <property type="term" value="C:axon"/>
    <property type="evidence" value="ECO:0007669"/>
    <property type="project" value="TreeGrafter"/>
</dbReference>
<name>A0A8X6FUP7_TRICU</name>
<protein>
    <submittedName>
        <fullName evidence="15">Sodium-dependent dopamine transporter</fullName>
    </submittedName>
</protein>
<dbReference type="GO" id="GO:0042734">
    <property type="term" value="C:presynaptic membrane"/>
    <property type="evidence" value="ECO:0007669"/>
    <property type="project" value="TreeGrafter"/>
</dbReference>
<evidence type="ECO:0000256" key="9">
    <source>
        <dbReference type="ARBA" id="ARBA00022989"/>
    </source>
</evidence>
<organism evidence="15 16">
    <name type="scientific">Trichonephila clavata</name>
    <name type="common">Joro spider</name>
    <name type="synonym">Nephila clavata</name>
    <dbReference type="NCBI Taxonomy" id="2740835"/>
    <lineage>
        <taxon>Eukaryota</taxon>
        <taxon>Metazoa</taxon>
        <taxon>Ecdysozoa</taxon>
        <taxon>Arthropoda</taxon>
        <taxon>Chelicerata</taxon>
        <taxon>Arachnida</taxon>
        <taxon>Araneae</taxon>
        <taxon>Araneomorphae</taxon>
        <taxon>Entelegynae</taxon>
        <taxon>Araneoidea</taxon>
        <taxon>Nephilidae</taxon>
        <taxon>Trichonephila</taxon>
    </lineage>
</organism>
<dbReference type="OrthoDB" id="6417179at2759"/>
<evidence type="ECO:0000256" key="11">
    <source>
        <dbReference type="ARBA" id="ARBA00023136"/>
    </source>
</evidence>
<evidence type="ECO:0000313" key="16">
    <source>
        <dbReference type="Proteomes" id="UP000887116"/>
    </source>
</evidence>
<evidence type="ECO:0000256" key="5">
    <source>
        <dbReference type="ARBA" id="ARBA00022692"/>
    </source>
</evidence>
<evidence type="ECO:0000256" key="14">
    <source>
        <dbReference type="SAM" id="Phobius"/>
    </source>
</evidence>
<proteinExistence type="inferred from homology"/>
<dbReference type="PROSITE" id="PS50267">
    <property type="entry name" value="NA_NEUROTRAN_SYMP_3"/>
    <property type="match status" value="1"/>
</dbReference>
<evidence type="ECO:0000256" key="6">
    <source>
        <dbReference type="ARBA" id="ARBA00022723"/>
    </source>
</evidence>
<keyword evidence="8" id="KW-0769">Symport</keyword>
<evidence type="ECO:0000313" key="15">
    <source>
        <dbReference type="EMBL" id="GFQ89875.1"/>
    </source>
</evidence>
<keyword evidence="16" id="KW-1185">Reference proteome</keyword>
<evidence type="ECO:0000256" key="10">
    <source>
        <dbReference type="ARBA" id="ARBA00023053"/>
    </source>
</evidence>
<evidence type="ECO:0000256" key="7">
    <source>
        <dbReference type="ARBA" id="ARBA00022775"/>
    </source>
</evidence>
<comment type="similarity">
    <text evidence="2">Belongs to the sodium:neurotransmitter symporter (SNF) (TC 2.A.22) family.</text>
</comment>
<keyword evidence="11 14" id="KW-0472">Membrane</keyword>
<keyword evidence="6" id="KW-0479">Metal-binding</keyword>
<dbReference type="InterPro" id="IPR000175">
    <property type="entry name" value="Na/ntran_symport"/>
</dbReference>
<dbReference type="PANTHER" id="PTHR11616:SF320">
    <property type="entry name" value="SODIUM-DEPENDENT NORADRENALINE TRANSPORTER"/>
    <property type="match status" value="1"/>
</dbReference>
<keyword evidence="3" id="KW-0813">Transport</keyword>
<evidence type="ECO:0000256" key="2">
    <source>
        <dbReference type="ARBA" id="ARBA00006459"/>
    </source>
</evidence>
<dbReference type="InterPro" id="IPR037272">
    <property type="entry name" value="SNS_sf"/>
</dbReference>